<accession>A0ABW6RTF8</accession>
<dbReference type="GO" id="GO:0016491">
    <property type="term" value="F:oxidoreductase activity"/>
    <property type="evidence" value="ECO:0007669"/>
    <property type="project" value="UniProtKB-KW"/>
</dbReference>
<dbReference type="PANTHER" id="PTHR42847:SF4">
    <property type="entry name" value="ALKANESULFONATE MONOOXYGENASE-RELATED"/>
    <property type="match status" value="1"/>
</dbReference>
<evidence type="ECO:0000256" key="5">
    <source>
        <dbReference type="SAM" id="MobiDB-lite"/>
    </source>
</evidence>
<keyword evidence="8" id="KW-1185">Reference proteome</keyword>
<dbReference type="EMBL" id="JBIAQY010000002">
    <property type="protein sequence ID" value="MFF3567287.1"/>
    <property type="molecule type" value="Genomic_DNA"/>
</dbReference>
<reference evidence="7 8" key="1">
    <citation type="submission" date="2024-10" db="EMBL/GenBank/DDBJ databases">
        <title>The Natural Products Discovery Center: Release of the First 8490 Sequenced Strains for Exploring Actinobacteria Biosynthetic Diversity.</title>
        <authorList>
            <person name="Kalkreuter E."/>
            <person name="Kautsar S.A."/>
            <person name="Yang D."/>
            <person name="Bader C.D."/>
            <person name="Teijaro C.N."/>
            <person name="Fluegel L."/>
            <person name="Davis C.M."/>
            <person name="Simpson J.R."/>
            <person name="Lauterbach L."/>
            <person name="Steele A.D."/>
            <person name="Gui C."/>
            <person name="Meng S."/>
            <person name="Li G."/>
            <person name="Viehrig K."/>
            <person name="Ye F."/>
            <person name="Su P."/>
            <person name="Kiefer A.F."/>
            <person name="Nichols A."/>
            <person name="Cepeda A.J."/>
            <person name="Yan W."/>
            <person name="Fan B."/>
            <person name="Jiang Y."/>
            <person name="Adhikari A."/>
            <person name="Zheng C.-J."/>
            <person name="Schuster L."/>
            <person name="Cowan T.M."/>
            <person name="Smanski M.J."/>
            <person name="Chevrette M.G."/>
            <person name="De Carvalho L.P.S."/>
            <person name="Shen B."/>
        </authorList>
    </citation>
    <scope>NUCLEOTIDE SEQUENCE [LARGE SCALE GENOMIC DNA]</scope>
    <source>
        <strain evidence="7 8">NPDC002593</strain>
    </source>
</reference>
<dbReference type="Pfam" id="PF00296">
    <property type="entry name" value="Bac_luciferase"/>
    <property type="match status" value="1"/>
</dbReference>
<keyword evidence="4" id="KW-0503">Monooxygenase</keyword>
<dbReference type="RefSeq" id="WP_040825565.1">
    <property type="nucleotide sequence ID" value="NZ_JBIAQY010000002.1"/>
</dbReference>
<feature type="domain" description="Luciferase-like" evidence="6">
    <location>
        <begin position="13"/>
        <end position="217"/>
    </location>
</feature>
<gene>
    <name evidence="7" type="ORF">ACFYXQ_05840</name>
</gene>
<dbReference type="EC" id="1.-.-.-" evidence="7"/>
<protein>
    <submittedName>
        <fullName evidence="7">LLM class flavin-dependent oxidoreductase</fullName>
        <ecNumber evidence="7">1.-.-.-</ecNumber>
    </submittedName>
</protein>
<feature type="compositionally biased region" description="Gly residues" evidence="5">
    <location>
        <begin position="169"/>
        <end position="178"/>
    </location>
</feature>
<evidence type="ECO:0000259" key="6">
    <source>
        <dbReference type="Pfam" id="PF00296"/>
    </source>
</evidence>
<dbReference type="InterPro" id="IPR036661">
    <property type="entry name" value="Luciferase-like_sf"/>
</dbReference>
<dbReference type="InterPro" id="IPR011251">
    <property type="entry name" value="Luciferase-like_dom"/>
</dbReference>
<organism evidence="7 8">
    <name type="scientific">Nocardia jiangxiensis</name>
    <dbReference type="NCBI Taxonomy" id="282685"/>
    <lineage>
        <taxon>Bacteria</taxon>
        <taxon>Bacillati</taxon>
        <taxon>Actinomycetota</taxon>
        <taxon>Actinomycetes</taxon>
        <taxon>Mycobacteriales</taxon>
        <taxon>Nocardiaceae</taxon>
        <taxon>Nocardia</taxon>
    </lineage>
</organism>
<dbReference type="Gene3D" id="3.20.20.30">
    <property type="entry name" value="Luciferase-like domain"/>
    <property type="match status" value="1"/>
</dbReference>
<keyword evidence="3 7" id="KW-0560">Oxidoreductase</keyword>
<keyword evidence="1" id="KW-0285">Flavoprotein</keyword>
<evidence type="ECO:0000313" key="8">
    <source>
        <dbReference type="Proteomes" id="UP001601992"/>
    </source>
</evidence>
<feature type="region of interest" description="Disordered" evidence="5">
    <location>
        <begin position="143"/>
        <end position="192"/>
    </location>
</feature>
<dbReference type="InterPro" id="IPR050172">
    <property type="entry name" value="SsuD_RutA_monooxygenase"/>
</dbReference>
<dbReference type="SUPFAM" id="SSF51679">
    <property type="entry name" value="Bacterial luciferase-like"/>
    <property type="match status" value="1"/>
</dbReference>
<sequence>MTEWFLFLPQIRMDVADIVERARAAEAAGFHGVAFIDHLLAPGADQQPLWEAMTVATWVAARTERLKIGHLVLCDAFRHPAVLAKQAVTLQEASGGRFELGLGAGSVPGELTGFDITLDKAAARRERLGRTLELLQQYWGSPPADGAAHVDGSDVDGAPLPHEAAGPRGDAGGIGSTAGGESLFQPPRPSTPIPIVIGGTSAPVIELVRRHAMWWNLPVSHLDRLESLKSEVGSARVSVQQMVGFVGRAGDVDQVRAQSERRFGYLGAGLVVGDAAQLAEHFAALTKRGVERFYVWFADFAAPRTLAEFGETVIGDPRFGSVVS</sequence>
<comment type="caution">
    <text evidence="7">The sequence shown here is derived from an EMBL/GenBank/DDBJ whole genome shotgun (WGS) entry which is preliminary data.</text>
</comment>
<dbReference type="Proteomes" id="UP001601992">
    <property type="component" value="Unassembled WGS sequence"/>
</dbReference>
<proteinExistence type="predicted"/>
<keyword evidence="2" id="KW-0288">FMN</keyword>
<name>A0ABW6RTF8_9NOCA</name>
<evidence type="ECO:0000256" key="3">
    <source>
        <dbReference type="ARBA" id="ARBA00023002"/>
    </source>
</evidence>
<evidence type="ECO:0000313" key="7">
    <source>
        <dbReference type="EMBL" id="MFF3567287.1"/>
    </source>
</evidence>
<evidence type="ECO:0000256" key="4">
    <source>
        <dbReference type="ARBA" id="ARBA00023033"/>
    </source>
</evidence>
<evidence type="ECO:0000256" key="1">
    <source>
        <dbReference type="ARBA" id="ARBA00022630"/>
    </source>
</evidence>
<dbReference type="PANTHER" id="PTHR42847">
    <property type="entry name" value="ALKANESULFONATE MONOOXYGENASE"/>
    <property type="match status" value="1"/>
</dbReference>
<evidence type="ECO:0000256" key="2">
    <source>
        <dbReference type="ARBA" id="ARBA00022643"/>
    </source>
</evidence>